<reference evidence="1" key="2">
    <citation type="submission" date="2020-09" db="EMBL/GenBank/DDBJ databases">
        <authorList>
            <person name="Sun Q."/>
            <person name="Ohkuma M."/>
        </authorList>
    </citation>
    <scope>NUCLEOTIDE SEQUENCE</scope>
    <source>
        <strain evidence="1">JCM 4059</strain>
    </source>
</reference>
<proteinExistence type="predicted"/>
<name>A0A919B823_9ACTN</name>
<sequence>MFDELAAVEITEAGFVLVPAGVCGPGEETDEPAGVPPAVGDVKELPVRGREPAAEPFLQGRDVRCAGGREPQPALLPRSIIREVLLGIARLRPLRPLRAPALEEGPPVEGRHRHDRMLARGTDITHGPAAQRARPTHTWVMLTSSPARFRDPGYWKHHFAVSDCILVRCPRCDRQAEVVTAVRDAGEDSSRFDVPRRLVCRHCGLSRQRNKNDPIVFFRGGSQEMLDPYFHESLWLQRNTRHGRLWAYNPEHLDLLRRYVQATLREHDPWYEPWRKMGLFGRLPSWIKQAKNRDEVLRGLDRMRASLAA</sequence>
<accession>A0A919B823</accession>
<reference evidence="1" key="1">
    <citation type="journal article" date="2014" name="Int. J. Syst. Evol. Microbiol.">
        <title>Complete genome sequence of Corynebacterium casei LMG S-19264T (=DSM 44701T), isolated from a smear-ripened cheese.</title>
        <authorList>
            <consortium name="US DOE Joint Genome Institute (JGI-PGF)"/>
            <person name="Walter F."/>
            <person name="Albersmeier A."/>
            <person name="Kalinowski J."/>
            <person name="Ruckert C."/>
        </authorList>
    </citation>
    <scope>NUCLEOTIDE SEQUENCE</scope>
    <source>
        <strain evidence="1">JCM 4059</strain>
    </source>
</reference>
<dbReference type="EMBL" id="BNBD01000014">
    <property type="protein sequence ID" value="GHF65852.1"/>
    <property type="molecule type" value="Genomic_DNA"/>
</dbReference>
<keyword evidence="2" id="KW-1185">Reference proteome</keyword>
<dbReference type="AlphaFoldDB" id="A0A919B823"/>
<comment type="caution">
    <text evidence="1">The sequence shown here is derived from an EMBL/GenBank/DDBJ whole genome shotgun (WGS) entry which is preliminary data.</text>
</comment>
<gene>
    <name evidence="1" type="ORF">GCM10010218_54290</name>
</gene>
<organism evidence="1 2">
    <name type="scientific">Streptomyces mashuensis</name>
    <dbReference type="NCBI Taxonomy" id="33904"/>
    <lineage>
        <taxon>Bacteria</taxon>
        <taxon>Bacillati</taxon>
        <taxon>Actinomycetota</taxon>
        <taxon>Actinomycetes</taxon>
        <taxon>Kitasatosporales</taxon>
        <taxon>Streptomycetaceae</taxon>
        <taxon>Streptomyces</taxon>
    </lineage>
</organism>
<evidence type="ECO:0000313" key="1">
    <source>
        <dbReference type="EMBL" id="GHF65852.1"/>
    </source>
</evidence>
<evidence type="ECO:0000313" key="2">
    <source>
        <dbReference type="Proteomes" id="UP000638313"/>
    </source>
</evidence>
<dbReference type="Proteomes" id="UP000638313">
    <property type="component" value="Unassembled WGS sequence"/>
</dbReference>
<protein>
    <submittedName>
        <fullName evidence="1">Uncharacterized protein</fullName>
    </submittedName>
</protein>